<organism evidence="1 2">
    <name type="scientific">Thalictrum thalictroides</name>
    <name type="common">Rue-anemone</name>
    <name type="synonym">Anemone thalictroides</name>
    <dbReference type="NCBI Taxonomy" id="46969"/>
    <lineage>
        <taxon>Eukaryota</taxon>
        <taxon>Viridiplantae</taxon>
        <taxon>Streptophyta</taxon>
        <taxon>Embryophyta</taxon>
        <taxon>Tracheophyta</taxon>
        <taxon>Spermatophyta</taxon>
        <taxon>Magnoliopsida</taxon>
        <taxon>Ranunculales</taxon>
        <taxon>Ranunculaceae</taxon>
        <taxon>Thalictroideae</taxon>
        <taxon>Thalictrum</taxon>
    </lineage>
</organism>
<dbReference type="EMBL" id="JABWDY010000060">
    <property type="protein sequence ID" value="KAF5208400.1"/>
    <property type="molecule type" value="Genomic_DNA"/>
</dbReference>
<dbReference type="GO" id="GO:0016491">
    <property type="term" value="F:oxidoreductase activity"/>
    <property type="evidence" value="ECO:0007669"/>
    <property type="project" value="UniProtKB-ARBA"/>
</dbReference>
<evidence type="ECO:0000313" key="1">
    <source>
        <dbReference type="EMBL" id="KAF5208400.1"/>
    </source>
</evidence>
<name>A0A7J6XI15_THATH</name>
<keyword evidence="2" id="KW-1185">Reference proteome</keyword>
<protein>
    <submittedName>
        <fullName evidence="1">Isoflavone reductase-like protein</fullName>
    </submittedName>
</protein>
<accession>A0A7J6XI15</accession>
<dbReference type="Gene3D" id="3.40.50.720">
    <property type="entry name" value="NAD(P)-binding Rossmann-like Domain"/>
    <property type="match status" value="1"/>
</dbReference>
<dbReference type="AlphaFoldDB" id="A0A7J6XI15"/>
<dbReference type="PANTHER" id="PTHR43349:SF4">
    <property type="entry name" value="PINORESINOL REDUCTASE 1-RELATED"/>
    <property type="match status" value="1"/>
</dbReference>
<dbReference type="PANTHER" id="PTHR43349">
    <property type="entry name" value="PINORESINOL REDUCTASE-RELATED"/>
    <property type="match status" value="1"/>
</dbReference>
<sequence>MKVLVVGGTGCIIGRRIVKASLAQGHTVQLTYVLFWPETAYDVDKLQMVLGFKEQGAILIEGLFLILLVF</sequence>
<dbReference type="InterPro" id="IPR050608">
    <property type="entry name" value="NmrA-type/Isoflavone_red_sf"/>
</dbReference>
<dbReference type="GO" id="GO:0044550">
    <property type="term" value="P:secondary metabolite biosynthetic process"/>
    <property type="evidence" value="ECO:0007669"/>
    <property type="project" value="UniProtKB-ARBA"/>
</dbReference>
<dbReference type="SUPFAM" id="SSF51735">
    <property type="entry name" value="NAD(P)-binding Rossmann-fold domains"/>
    <property type="match status" value="1"/>
</dbReference>
<dbReference type="OrthoDB" id="419598at2759"/>
<gene>
    <name evidence="1" type="ORF">FRX31_002013</name>
</gene>
<evidence type="ECO:0000313" key="2">
    <source>
        <dbReference type="Proteomes" id="UP000554482"/>
    </source>
</evidence>
<dbReference type="InterPro" id="IPR036291">
    <property type="entry name" value="NAD(P)-bd_dom_sf"/>
</dbReference>
<proteinExistence type="predicted"/>
<reference evidence="1 2" key="1">
    <citation type="submission" date="2020-06" db="EMBL/GenBank/DDBJ databases">
        <title>Transcriptomic and genomic resources for Thalictrum thalictroides and T. hernandezii: Facilitating candidate gene discovery in an emerging model plant lineage.</title>
        <authorList>
            <person name="Arias T."/>
            <person name="Riano-Pachon D.M."/>
            <person name="Di Stilio V.S."/>
        </authorList>
    </citation>
    <scope>NUCLEOTIDE SEQUENCE [LARGE SCALE GENOMIC DNA]</scope>
    <source>
        <strain evidence="2">cv. WT478/WT964</strain>
        <tissue evidence="1">Leaves</tissue>
    </source>
</reference>
<comment type="caution">
    <text evidence="1">The sequence shown here is derived from an EMBL/GenBank/DDBJ whole genome shotgun (WGS) entry which is preliminary data.</text>
</comment>
<dbReference type="Proteomes" id="UP000554482">
    <property type="component" value="Unassembled WGS sequence"/>
</dbReference>